<name>A0ABT9B9H4_9BACT</name>
<reference evidence="3" key="1">
    <citation type="submission" date="2023-07" db="EMBL/GenBank/DDBJ databases">
        <authorList>
            <person name="Kim M.K."/>
        </authorList>
    </citation>
    <scope>NUCLEOTIDE SEQUENCE</scope>
    <source>
        <strain evidence="3">ASUV-10-1</strain>
    </source>
</reference>
<gene>
    <name evidence="3" type="ORF">Q5H93_06180</name>
</gene>
<feature type="coiled-coil region" evidence="1">
    <location>
        <begin position="14"/>
        <end position="55"/>
    </location>
</feature>
<evidence type="ECO:0000256" key="1">
    <source>
        <dbReference type="SAM" id="Coils"/>
    </source>
</evidence>
<evidence type="ECO:0000313" key="4">
    <source>
        <dbReference type="Proteomes" id="UP001176429"/>
    </source>
</evidence>
<dbReference type="EMBL" id="JAUQSY010000003">
    <property type="protein sequence ID" value="MDO7874313.1"/>
    <property type="molecule type" value="Genomic_DNA"/>
</dbReference>
<evidence type="ECO:0000313" key="3">
    <source>
        <dbReference type="EMBL" id="MDO7874313.1"/>
    </source>
</evidence>
<organism evidence="3 4">
    <name type="scientific">Hymenobacter aranciens</name>
    <dbReference type="NCBI Taxonomy" id="3063996"/>
    <lineage>
        <taxon>Bacteria</taxon>
        <taxon>Pseudomonadati</taxon>
        <taxon>Bacteroidota</taxon>
        <taxon>Cytophagia</taxon>
        <taxon>Cytophagales</taxon>
        <taxon>Hymenobacteraceae</taxon>
        <taxon>Hymenobacter</taxon>
    </lineage>
</organism>
<proteinExistence type="predicted"/>
<feature type="region of interest" description="Disordered" evidence="2">
    <location>
        <begin position="57"/>
        <end position="93"/>
    </location>
</feature>
<feature type="compositionally biased region" description="Polar residues" evidence="2">
    <location>
        <begin position="61"/>
        <end position="85"/>
    </location>
</feature>
<accession>A0ABT9B9H4</accession>
<evidence type="ECO:0000256" key="2">
    <source>
        <dbReference type="SAM" id="MobiDB-lite"/>
    </source>
</evidence>
<dbReference type="RefSeq" id="WP_305005626.1">
    <property type="nucleotide sequence ID" value="NZ_JAUQSY010000003.1"/>
</dbReference>
<protein>
    <recommendedName>
        <fullName evidence="5">HTH HARE-type domain-containing protein</fullName>
    </recommendedName>
</protein>
<evidence type="ECO:0008006" key="5">
    <source>
        <dbReference type="Google" id="ProtNLM"/>
    </source>
</evidence>
<dbReference type="Proteomes" id="UP001176429">
    <property type="component" value="Unassembled WGS sequence"/>
</dbReference>
<comment type="caution">
    <text evidence="3">The sequence shown here is derived from an EMBL/GenBank/DDBJ whole genome shotgun (WGS) entry which is preliminary data.</text>
</comment>
<keyword evidence="4" id="KW-1185">Reference proteome</keyword>
<sequence>MLTYGTTLEKRIALQAFQESREKANAILVEAKEAYRTAQERYKTLTTLIDNLTKELDLEPNGTTSQDGNDITPSANTGNSHSTTGVRKKPPVKKPRKFNVREYLVELVKKGNAIVQTKDILATVREAKGKDFPASSVSGALAQLVKDGVFHRVRNDKANTSHYGLPEWFDGDVLKPEHEEVA</sequence>
<keyword evidence="1" id="KW-0175">Coiled coil</keyword>